<protein>
    <submittedName>
        <fullName evidence="1">Uncharacterized protein</fullName>
    </submittedName>
</protein>
<dbReference type="AlphaFoldDB" id="A0AA39VWI8"/>
<sequence length="66" mass="7464">MLDCYAACSFCWDFLTKCANGHLMDGGYESEKVRVMINYAHSYGYAVEQPKFPRAGGYDPPIPLQH</sequence>
<keyword evidence="2" id="KW-1185">Reference proteome</keyword>
<evidence type="ECO:0000313" key="2">
    <source>
        <dbReference type="Proteomes" id="UP001168877"/>
    </source>
</evidence>
<evidence type="ECO:0000313" key="1">
    <source>
        <dbReference type="EMBL" id="KAK0595075.1"/>
    </source>
</evidence>
<organism evidence="1 2">
    <name type="scientific">Acer saccharum</name>
    <name type="common">Sugar maple</name>
    <dbReference type="NCBI Taxonomy" id="4024"/>
    <lineage>
        <taxon>Eukaryota</taxon>
        <taxon>Viridiplantae</taxon>
        <taxon>Streptophyta</taxon>
        <taxon>Embryophyta</taxon>
        <taxon>Tracheophyta</taxon>
        <taxon>Spermatophyta</taxon>
        <taxon>Magnoliopsida</taxon>
        <taxon>eudicotyledons</taxon>
        <taxon>Gunneridae</taxon>
        <taxon>Pentapetalae</taxon>
        <taxon>rosids</taxon>
        <taxon>malvids</taxon>
        <taxon>Sapindales</taxon>
        <taxon>Sapindaceae</taxon>
        <taxon>Hippocastanoideae</taxon>
        <taxon>Acereae</taxon>
        <taxon>Acer</taxon>
    </lineage>
</organism>
<reference evidence="1" key="1">
    <citation type="journal article" date="2022" name="Plant J.">
        <title>Strategies of tolerance reflected in two North American maple genomes.</title>
        <authorList>
            <person name="McEvoy S.L."/>
            <person name="Sezen U.U."/>
            <person name="Trouern-Trend A."/>
            <person name="McMahon S.M."/>
            <person name="Schaberg P.G."/>
            <person name="Yang J."/>
            <person name="Wegrzyn J.L."/>
            <person name="Swenson N.G."/>
        </authorList>
    </citation>
    <scope>NUCLEOTIDE SEQUENCE</scope>
    <source>
        <strain evidence="1">NS2018</strain>
    </source>
</reference>
<name>A0AA39VWI8_ACESA</name>
<gene>
    <name evidence="1" type="ORF">LWI29_003195</name>
</gene>
<proteinExistence type="predicted"/>
<dbReference type="EMBL" id="JAUESC010000004">
    <property type="protein sequence ID" value="KAK0595075.1"/>
    <property type="molecule type" value="Genomic_DNA"/>
</dbReference>
<comment type="caution">
    <text evidence="1">The sequence shown here is derived from an EMBL/GenBank/DDBJ whole genome shotgun (WGS) entry which is preliminary data.</text>
</comment>
<reference evidence="1" key="2">
    <citation type="submission" date="2023-06" db="EMBL/GenBank/DDBJ databases">
        <authorList>
            <person name="Swenson N.G."/>
            <person name="Wegrzyn J.L."/>
            <person name="Mcevoy S.L."/>
        </authorList>
    </citation>
    <scope>NUCLEOTIDE SEQUENCE</scope>
    <source>
        <strain evidence="1">NS2018</strain>
        <tissue evidence="1">Leaf</tissue>
    </source>
</reference>
<accession>A0AA39VWI8</accession>
<dbReference type="Proteomes" id="UP001168877">
    <property type="component" value="Unassembled WGS sequence"/>
</dbReference>